<dbReference type="PANTHER" id="PTHR46060:SF1">
    <property type="entry name" value="MARINER MOS1 TRANSPOSASE-LIKE PROTEIN"/>
    <property type="match status" value="1"/>
</dbReference>
<dbReference type="Pfam" id="PF17906">
    <property type="entry name" value="HTH_48"/>
    <property type="match status" value="1"/>
</dbReference>
<feature type="domain" description="Mos1 transposase HTH" evidence="1">
    <location>
        <begin position="17"/>
        <end position="61"/>
    </location>
</feature>
<dbReference type="InterPro" id="IPR052709">
    <property type="entry name" value="Transposase-MT_Hybrid"/>
</dbReference>
<dbReference type="Gene3D" id="1.10.10.1450">
    <property type="match status" value="1"/>
</dbReference>
<reference evidence="2" key="1">
    <citation type="journal article" date="2023" name="Insect Mol. Biol.">
        <title>Genome sequencing provides insights into the evolution of gene families encoding plant cell wall-degrading enzymes in longhorned beetles.</title>
        <authorList>
            <person name="Shin N.R."/>
            <person name="Okamura Y."/>
            <person name="Kirsch R."/>
            <person name="Pauchet Y."/>
        </authorList>
    </citation>
    <scope>NUCLEOTIDE SEQUENCE</scope>
    <source>
        <strain evidence="2">AMC_N1</strain>
    </source>
</reference>
<accession>A0AAV8Y763</accession>
<protein>
    <recommendedName>
        <fullName evidence="1">Mos1 transposase HTH domain-containing protein</fullName>
    </recommendedName>
</protein>
<dbReference type="InterPro" id="IPR041426">
    <property type="entry name" value="Mos1_HTH"/>
</dbReference>
<organism evidence="2 3">
    <name type="scientific">Aromia moschata</name>
    <dbReference type="NCBI Taxonomy" id="1265417"/>
    <lineage>
        <taxon>Eukaryota</taxon>
        <taxon>Metazoa</taxon>
        <taxon>Ecdysozoa</taxon>
        <taxon>Arthropoda</taxon>
        <taxon>Hexapoda</taxon>
        <taxon>Insecta</taxon>
        <taxon>Pterygota</taxon>
        <taxon>Neoptera</taxon>
        <taxon>Endopterygota</taxon>
        <taxon>Coleoptera</taxon>
        <taxon>Polyphaga</taxon>
        <taxon>Cucujiformia</taxon>
        <taxon>Chrysomeloidea</taxon>
        <taxon>Cerambycidae</taxon>
        <taxon>Cerambycinae</taxon>
        <taxon>Callichromatini</taxon>
        <taxon>Aromia</taxon>
    </lineage>
</organism>
<gene>
    <name evidence="2" type="ORF">NQ318_008299</name>
</gene>
<name>A0AAV8Y763_9CUCU</name>
<evidence type="ECO:0000259" key="1">
    <source>
        <dbReference type="Pfam" id="PF17906"/>
    </source>
</evidence>
<evidence type="ECO:0000313" key="3">
    <source>
        <dbReference type="Proteomes" id="UP001162162"/>
    </source>
</evidence>
<dbReference type="AlphaFoldDB" id="A0AAV8Y763"/>
<evidence type="ECO:0000313" key="2">
    <source>
        <dbReference type="EMBL" id="KAJ8946569.1"/>
    </source>
</evidence>
<sequence length="147" mass="16830">MAVSGQILETACKMEQRVNLMFLVKLGKTFAKAYAMLKEVCGNECLSLTQIFEWFKRFKEGCETTESDPRPGRPSTSKPVENIEKIGELIREDRRLSIRGLAEITGIDKECVRKIFHESFDIRKVCAKNGAKTPHSRVKEVKNEHLR</sequence>
<dbReference type="Proteomes" id="UP001162162">
    <property type="component" value="Unassembled WGS sequence"/>
</dbReference>
<dbReference type="PANTHER" id="PTHR46060">
    <property type="entry name" value="MARINER MOS1 TRANSPOSASE-LIKE PROTEIN"/>
    <property type="match status" value="1"/>
</dbReference>
<proteinExistence type="predicted"/>
<comment type="caution">
    <text evidence="2">The sequence shown here is derived from an EMBL/GenBank/DDBJ whole genome shotgun (WGS) entry which is preliminary data.</text>
</comment>
<dbReference type="EMBL" id="JAPWTK010000182">
    <property type="protein sequence ID" value="KAJ8946569.1"/>
    <property type="molecule type" value="Genomic_DNA"/>
</dbReference>
<keyword evidence="3" id="KW-1185">Reference proteome</keyword>